<proteinExistence type="predicted"/>
<feature type="compositionally biased region" description="Acidic residues" evidence="1">
    <location>
        <begin position="39"/>
        <end position="63"/>
    </location>
</feature>
<organism evidence="2">
    <name type="scientific">Ditylum brightwellii</name>
    <dbReference type="NCBI Taxonomy" id="49249"/>
    <lineage>
        <taxon>Eukaryota</taxon>
        <taxon>Sar</taxon>
        <taxon>Stramenopiles</taxon>
        <taxon>Ochrophyta</taxon>
        <taxon>Bacillariophyta</taxon>
        <taxon>Mediophyceae</taxon>
        <taxon>Lithodesmiophycidae</taxon>
        <taxon>Lithodesmiales</taxon>
        <taxon>Lithodesmiaceae</taxon>
        <taxon>Ditylum</taxon>
    </lineage>
</organism>
<name>A0A7S4VR79_9STRA</name>
<sequence length="492" mass="55574">MADDANTLPIHLNKRIRLNNDKPKNDVKDLKRNDIKDDNIDDDIDDSEDYDEDDDDDDGDGDDGYSHEVINIYDEDDDDDDSDDDDDDENDDDAYNNNDDENDGQNNKARLLLFNFSPEEVVKDAQQNPTLLHTLESFASDLKHRVSLAMTNYYSRGTQQKQKQQLKSTAQQSKEDVDEDGKDTTEKMKLLKNNGCTLCHKTYTQSKILPCSCVRDMTLSSSSLLTGEQVCQDCIEKISDQETSSSSQTTILGTCWYCYHPICQDCDYINCEKQDCKALTCVSCHHKAILVASSTDASKMLMSPLSKITSKEQFQSCACGDSYYCPDCCTEHRMSTGTKPTKSPTASTKTYNIFGKKCESCEVLLECCNDVLLQSYTCVTCSSVICEKCKFVFKCDLKDVVCENCVLGMEYNHADCRICKVEEEYDEEDDEIVEIEDSEEEEVSATATAMAVVQTKLSSETHGKDDTKMETKTEEEEEEDDFDDDDEDIGDY</sequence>
<feature type="compositionally biased region" description="Acidic residues" evidence="1">
    <location>
        <begin position="73"/>
        <end position="103"/>
    </location>
</feature>
<accession>A0A7S4VR79</accession>
<dbReference type="AlphaFoldDB" id="A0A7S4VR79"/>
<evidence type="ECO:0000313" key="2">
    <source>
        <dbReference type="EMBL" id="CAE4613833.1"/>
    </source>
</evidence>
<protein>
    <submittedName>
        <fullName evidence="2">Uncharacterized protein</fullName>
    </submittedName>
</protein>
<feature type="compositionally biased region" description="Low complexity" evidence="1">
    <location>
        <begin position="158"/>
        <end position="172"/>
    </location>
</feature>
<feature type="compositionally biased region" description="Basic and acidic residues" evidence="1">
    <location>
        <begin position="459"/>
        <end position="472"/>
    </location>
</feature>
<feature type="compositionally biased region" description="Acidic residues" evidence="1">
    <location>
        <begin position="473"/>
        <end position="492"/>
    </location>
</feature>
<feature type="region of interest" description="Disordered" evidence="1">
    <location>
        <begin position="454"/>
        <end position="492"/>
    </location>
</feature>
<feature type="compositionally biased region" description="Basic and acidic residues" evidence="1">
    <location>
        <begin position="18"/>
        <end position="38"/>
    </location>
</feature>
<feature type="region of interest" description="Disordered" evidence="1">
    <location>
        <begin position="156"/>
        <end position="183"/>
    </location>
</feature>
<reference evidence="2" key="1">
    <citation type="submission" date="2021-01" db="EMBL/GenBank/DDBJ databases">
        <authorList>
            <person name="Corre E."/>
            <person name="Pelletier E."/>
            <person name="Niang G."/>
            <person name="Scheremetjew M."/>
            <person name="Finn R."/>
            <person name="Kale V."/>
            <person name="Holt S."/>
            <person name="Cochrane G."/>
            <person name="Meng A."/>
            <person name="Brown T."/>
            <person name="Cohen L."/>
        </authorList>
    </citation>
    <scope>NUCLEOTIDE SEQUENCE</scope>
    <source>
        <strain evidence="2">GSO104</strain>
    </source>
</reference>
<feature type="region of interest" description="Disordered" evidence="1">
    <location>
        <begin position="1"/>
        <end position="106"/>
    </location>
</feature>
<evidence type="ECO:0000256" key="1">
    <source>
        <dbReference type="SAM" id="MobiDB-lite"/>
    </source>
</evidence>
<dbReference type="EMBL" id="HBNS01023235">
    <property type="protein sequence ID" value="CAE4613833.1"/>
    <property type="molecule type" value="Transcribed_RNA"/>
</dbReference>
<gene>
    <name evidence="2" type="ORF">DBRI00130_LOCUS18367</name>
</gene>